<dbReference type="Proteomes" id="UP000256514">
    <property type="component" value="Unassembled WGS sequence"/>
</dbReference>
<evidence type="ECO:0000256" key="5">
    <source>
        <dbReference type="ARBA" id="ARBA00022475"/>
    </source>
</evidence>
<feature type="transmembrane region" description="Helical" evidence="11">
    <location>
        <begin position="18"/>
        <end position="36"/>
    </location>
</feature>
<evidence type="ECO:0000256" key="10">
    <source>
        <dbReference type="ARBA" id="ARBA00023136"/>
    </source>
</evidence>
<comment type="subcellular location">
    <subcellularLocation>
        <location evidence="1">Cell membrane</location>
        <topology evidence="1">Single-pass membrane protein</topology>
    </subcellularLocation>
</comment>
<dbReference type="PRINTS" id="PR01853">
    <property type="entry name" value="YAJCTRNLCASE"/>
</dbReference>
<keyword evidence="6 11" id="KW-0812">Transmembrane</keyword>
<gene>
    <name evidence="12" type="primary">yajC</name>
    <name evidence="12" type="ORF">CQA54_05040</name>
</gene>
<keyword evidence="5" id="KW-1003">Cell membrane</keyword>
<keyword evidence="13" id="KW-1185">Reference proteome</keyword>
<evidence type="ECO:0000256" key="8">
    <source>
        <dbReference type="ARBA" id="ARBA00022989"/>
    </source>
</evidence>
<name>A0A3D8IPY2_9HELI</name>
<evidence type="ECO:0000256" key="3">
    <source>
        <dbReference type="ARBA" id="ARBA00014962"/>
    </source>
</evidence>
<protein>
    <recommendedName>
        <fullName evidence="3">Sec translocon accessory complex subunit YajC</fullName>
    </recommendedName>
</protein>
<dbReference type="GO" id="GO:0015031">
    <property type="term" value="P:protein transport"/>
    <property type="evidence" value="ECO:0007669"/>
    <property type="project" value="UniProtKB-KW"/>
</dbReference>
<dbReference type="InterPro" id="IPR003849">
    <property type="entry name" value="Preprotein_translocase_YajC"/>
</dbReference>
<dbReference type="GO" id="GO:0005886">
    <property type="term" value="C:plasma membrane"/>
    <property type="evidence" value="ECO:0007669"/>
    <property type="project" value="UniProtKB-SubCell"/>
</dbReference>
<keyword evidence="8 11" id="KW-1133">Transmembrane helix</keyword>
<comment type="caution">
    <text evidence="12">The sequence shown here is derived from an EMBL/GenBank/DDBJ whole genome shotgun (WGS) entry which is preliminary data.</text>
</comment>
<dbReference type="EMBL" id="NXLT01000003">
    <property type="protein sequence ID" value="RDU67337.1"/>
    <property type="molecule type" value="Genomic_DNA"/>
</dbReference>
<sequence length="104" mass="11835">MEQQGQITQQAGGLQDTLIGLAPILFFIALIYLLIIRPQNSRRKKHQEMITNLKKGDKIITTGGLIVEVVKTEENFFSVKLNDDTIVKLSKEFVAYKLDEQETK</sequence>
<keyword evidence="4" id="KW-0813">Transport</keyword>
<dbReference type="NCBIfam" id="TIGR00739">
    <property type="entry name" value="yajC"/>
    <property type="match status" value="1"/>
</dbReference>
<evidence type="ECO:0000256" key="2">
    <source>
        <dbReference type="ARBA" id="ARBA00006742"/>
    </source>
</evidence>
<evidence type="ECO:0000256" key="11">
    <source>
        <dbReference type="SAM" id="Phobius"/>
    </source>
</evidence>
<evidence type="ECO:0000256" key="4">
    <source>
        <dbReference type="ARBA" id="ARBA00022448"/>
    </source>
</evidence>
<dbReference type="OrthoDB" id="9811406at2"/>
<dbReference type="RefSeq" id="WP_115571054.1">
    <property type="nucleotide sequence ID" value="NZ_NXLT01000003.1"/>
</dbReference>
<dbReference type="PANTHER" id="PTHR33909">
    <property type="entry name" value="SEC TRANSLOCON ACCESSORY COMPLEX SUBUNIT YAJC"/>
    <property type="match status" value="1"/>
</dbReference>
<dbReference type="Pfam" id="PF02699">
    <property type="entry name" value="YajC"/>
    <property type="match status" value="1"/>
</dbReference>
<keyword evidence="10 11" id="KW-0472">Membrane</keyword>
<accession>A0A3D8IPY2</accession>
<dbReference type="AlphaFoldDB" id="A0A3D8IPY2"/>
<evidence type="ECO:0000256" key="1">
    <source>
        <dbReference type="ARBA" id="ARBA00004162"/>
    </source>
</evidence>
<evidence type="ECO:0000313" key="12">
    <source>
        <dbReference type="EMBL" id="RDU67337.1"/>
    </source>
</evidence>
<evidence type="ECO:0000313" key="13">
    <source>
        <dbReference type="Proteomes" id="UP000256514"/>
    </source>
</evidence>
<evidence type="ECO:0000256" key="7">
    <source>
        <dbReference type="ARBA" id="ARBA00022927"/>
    </source>
</evidence>
<proteinExistence type="inferred from homology"/>
<organism evidence="12 13">
    <name type="scientific">Helicobacter equorum</name>
    <dbReference type="NCBI Taxonomy" id="361872"/>
    <lineage>
        <taxon>Bacteria</taxon>
        <taxon>Pseudomonadati</taxon>
        <taxon>Campylobacterota</taxon>
        <taxon>Epsilonproteobacteria</taxon>
        <taxon>Campylobacterales</taxon>
        <taxon>Helicobacteraceae</taxon>
        <taxon>Helicobacter</taxon>
    </lineage>
</organism>
<keyword evidence="9" id="KW-0811">Translocation</keyword>
<dbReference type="PANTHER" id="PTHR33909:SF1">
    <property type="entry name" value="SEC TRANSLOCON ACCESSORY COMPLEX SUBUNIT YAJC"/>
    <property type="match status" value="1"/>
</dbReference>
<reference evidence="12 13" key="1">
    <citation type="submission" date="2018-04" db="EMBL/GenBank/DDBJ databases">
        <title>Novel Campyloabacter and Helicobacter Species and Strains.</title>
        <authorList>
            <person name="Mannion A.J."/>
            <person name="Shen Z."/>
            <person name="Fox J.G."/>
        </authorList>
    </citation>
    <scope>NUCLEOTIDE SEQUENCE [LARGE SCALE GENOMIC DNA]</scope>
    <source>
        <strain evidence="12 13">MIT 12-6600</strain>
    </source>
</reference>
<evidence type="ECO:0000256" key="6">
    <source>
        <dbReference type="ARBA" id="ARBA00022692"/>
    </source>
</evidence>
<evidence type="ECO:0000256" key="9">
    <source>
        <dbReference type="ARBA" id="ARBA00023010"/>
    </source>
</evidence>
<comment type="similarity">
    <text evidence="2">Belongs to the YajC family.</text>
</comment>
<dbReference type="SMART" id="SM01323">
    <property type="entry name" value="YajC"/>
    <property type="match status" value="1"/>
</dbReference>
<keyword evidence="7" id="KW-0653">Protein transport</keyword>